<comment type="similarity">
    <text evidence="2 5">Belongs to the RecX family.</text>
</comment>
<reference evidence="9" key="1">
    <citation type="submission" date="2016-10" db="EMBL/GenBank/DDBJ databases">
        <authorList>
            <person name="Varghese N."/>
            <person name="Submissions S."/>
        </authorList>
    </citation>
    <scope>NUCLEOTIDE SEQUENCE [LARGE SCALE GENOMIC DNA]</scope>
    <source>
        <strain evidence="9">DSM 20632</strain>
    </source>
</reference>
<dbReference type="AlphaFoldDB" id="A0A1G9MVS8"/>
<evidence type="ECO:0000256" key="1">
    <source>
        <dbReference type="ARBA" id="ARBA00004496"/>
    </source>
</evidence>
<evidence type="ECO:0000313" key="9">
    <source>
        <dbReference type="Proteomes" id="UP000199350"/>
    </source>
</evidence>
<feature type="domain" description="RecX second three-helical" evidence="6">
    <location>
        <begin position="83"/>
        <end position="124"/>
    </location>
</feature>
<keyword evidence="9" id="KW-1185">Reference proteome</keyword>
<gene>
    <name evidence="5" type="primary">recX</name>
    <name evidence="8" type="ORF">SAMN04488535_0768</name>
</gene>
<dbReference type="PANTHER" id="PTHR33602">
    <property type="entry name" value="REGULATORY PROTEIN RECX FAMILY PROTEIN"/>
    <property type="match status" value="1"/>
</dbReference>
<dbReference type="PANTHER" id="PTHR33602:SF1">
    <property type="entry name" value="REGULATORY PROTEIN RECX FAMILY PROTEIN"/>
    <property type="match status" value="1"/>
</dbReference>
<dbReference type="InterPro" id="IPR053926">
    <property type="entry name" value="RecX_HTH_1st"/>
</dbReference>
<protein>
    <recommendedName>
        <fullName evidence="3 5">Regulatory protein RecX</fullName>
    </recommendedName>
</protein>
<evidence type="ECO:0000259" key="7">
    <source>
        <dbReference type="Pfam" id="PF21982"/>
    </source>
</evidence>
<dbReference type="EMBL" id="LT629700">
    <property type="protein sequence ID" value="SDL78382.1"/>
    <property type="molecule type" value="Genomic_DNA"/>
</dbReference>
<dbReference type="InterPro" id="IPR053924">
    <property type="entry name" value="RecX_HTH_2nd"/>
</dbReference>
<dbReference type="HAMAP" id="MF_01114">
    <property type="entry name" value="RecX"/>
    <property type="match status" value="1"/>
</dbReference>
<dbReference type="Gene3D" id="1.10.10.10">
    <property type="entry name" value="Winged helix-like DNA-binding domain superfamily/Winged helix DNA-binding domain"/>
    <property type="match status" value="2"/>
</dbReference>
<keyword evidence="4 5" id="KW-0963">Cytoplasm</keyword>
<dbReference type="InterPro" id="IPR003783">
    <property type="entry name" value="Regulatory_RecX"/>
</dbReference>
<proteinExistence type="inferred from homology"/>
<dbReference type="STRING" id="38302.SAMN04488535_0768"/>
<dbReference type="RefSeq" id="WP_092148937.1">
    <property type="nucleotide sequence ID" value="NZ_LT629700.1"/>
</dbReference>
<evidence type="ECO:0000256" key="3">
    <source>
        <dbReference type="ARBA" id="ARBA00018111"/>
    </source>
</evidence>
<dbReference type="Proteomes" id="UP000199350">
    <property type="component" value="Chromosome I"/>
</dbReference>
<dbReference type="GO" id="GO:0005737">
    <property type="term" value="C:cytoplasm"/>
    <property type="evidence" value="ECO:0007669"/>
    <property type="project" value="UniProtKB-SubCell"/>
</dbReference>
<evidence type="ECO:0000256" key="2">
    <source>
        <dbReference type="ARBA" id="ARBA00009695"/>
    </source>
</evidence>
<name>A0A1G9MVS8_9CORY</name>
<sequence>MADPDKIARLQAALESYEAGEGPALFDRAEEEALAPVRKRVLGLLDQRARSKAELRGRLMDAEFQPDLVDKVIADLERAGLINDASFAHEWVRQRASRRGKSARALDMELRDKGVPEAVRRDALEQISAADEEAAARAVAEKKARDVKAAPAGRAEYDKHLRRIIGVMARRGYSSELSMRLGREVLDARIDEVSEASGDA</sequence>
<dbReference type="Pfam" id="PF21982">
    <property type="entry name" value="RecX_HTH1"/>
    <property type="match status" value="1"/>
</dbReference>
<dbReference type="NCBIfam" id="NF001059">
    <property type="entry name" value="PRK00117.4-3"/>
    <property type="match status" value="1"/>
</dbReference>
<evidence type="ECO:0000313" key="8">
    <source>
        <dbReference type="EMBL" id="SDL78382.1"/>
    </source>
</evidence>
<dbReference type="Pfam" id="PF02631">
    <property type="entry name" value="RecX_HTH2"/>
    <property type="match status" value="1"/>
</dbReference>
<comment type="function">
    <text evidence="5">Modulates RecA activity.</text>
</comment>
<organism evidence="8 9">
    <name type="scientific">Corynebacterium mycetoides</name>
    <dbReference type="NCBI Taxonomy" id="38302"/>
    <lineage>
        <taxon>Bacteria</taxon>
        <taxon>Bacillati</taxon>
        <taxon>Actinomycetota</taxon>
        <taxon>Actinomycetes</taxon>
        <taxon>Mycobacteriales</taxon>
        <taxon>Corynebacteriaceae</taxon>
        <taxon>Corynebacterium</taxon>
    </lineage>
</organism>
<comment type="subcellular location">
    <subcellularLocation>
        <location evidence="1 5">Cytoplasm</location>
    </subcellularLocation>
</comment>
<evidence type="ECO:0000256" key="5">
    <source>
        <dbReference type="HAMAP-Rule" id="MF_01114"/>
    </source>
</evidence>
<dbReference type="OrthoDB" id="5244465at2"/>
<dbReference type="InterPro" id="IPR036388">
    <property type="entry name" value="WH-like_DNA-bd_sf"/>
</dbReference>
<accession>A0A1G9MVS8</accession>
<dbReference type="GO" id="GO:0006282">
    <property type="term" value="P:regulation of DNA repair"/>
    <property type="evidence" value="ECO:0007669"/>
    <property type="project" value="UniProtKB-UniRule"/>
</dbReference>
<evidence type="ECO:0000259" key="6">
    <source>
        <dbReference type="Pfam" id="PF02631"/>
    </source>
</evidence>
<evidence type="ECO:0000256" key="4">
    <source>
        <dbReference type="ARBA" id="ARBA00022490"/>
    </source>
</evidence>
<feature type="domain" description="RecX first three-helical" evidence="7">
    <location>
        <begin position="39"/>
        <end position="76"/>
    </location>
</feature>